<accession>B9M8L9</accession>
<dbReference type="PROSITE" id="PS51257">
    <property type="entry name" value="PROKAR_LIPOPROTEIN"/>
    <property type="match status" value="1"/>
</dbReference>
<evidence type="ECO:0000313" key="4">
    <source>
        <dbReference type="Proteomes" id="UP000007721"/>
    </source>
</evidence>
<keyword evidence="4" id="KW-1185">Reference proteome</keyword>
<evidence type="ECO:0000256" key="1">
    <source>
        <dbReference type="SAM" id="SignalP"/>
    </source>
</evidence>
<reference evidence="3 4" key="1">
    <citation type="submission" date="2009-01" db="EMBL/GenBank/DDBJ databases">
        <title>Complete sequence of Geobacter sp. FRC-32.</title>
        <authorList>
            <consortium name="US DOE Joint Genome Institute"/>
            <person name="Lucas S."/>
            <person name="Copeland A."/>
            <person name="Lapidus A."/>
            <person name="Glavina del Rio T."/>
            <person name="Dalin E."/>
            <person name="Tice H."/>
            <person name="Bruce D."/>
            <person name="Goodwin L."/>
            <person name="Pitluck S."/>
            <person name="Saunders E."/>
            <person name="Brettin T."/>
            <person name="Detter J.C."/>
            <person name="Han C."/>
            <person name="Larimer F."/>
            <person name="Land M."/>
            <person name="Hauser L."/>
            <person name="Kyrpides N."/>
            <person name="Ovchinnikova G."/>
            <person name="Kostka J."/>
            <person name="Richardson P."/>
        </authorList>
    </citation>
    <scope>NUCLEOTIDE SEQUENCE [LARGE SCALE GENOMIC DNA]</scope>
    <source>
        <strain evidence="4">DSM 22248 / JCM 15807 / FRC-32</strain>
    </source>
</reference>
<dbReference type="Gene3D" id="2.60.40.10">
    <property type="entry name" value="Immunoglobulins"/>
    <property type="match status" value="2"/>
</dbReference>
<dbReference type="RefSeq" id="WP_012645283.1">
    <property type="nucleotide sequence ID" value="NC_011979.1"/>
</dbReference>
<name>B9M8L9_GEODF</name>
<proteinExistence type="predicted"/>
<dbReference type="InterPro" id="IPR013783">
    <property type="entry name" value="Ig-like_fold"/>
</dbReference>
<dbReference type="AlphaFoldDB" id="B9M8L9"/>
<evidence type="ECO:0000259" key="2">
    <source>
        <dbReference type="SMART" id="SM00089"/>
    </source>
</evidence>
<dbReference type="SUPFAM" id="SSF49299">
    <property type="entry name" value="PKD domain"/>
    <property type="match status" value="1"/>
</dbReference>
<feature type="signal peptide" evidence="1">
    <location>
        <begin position="1"/>
        <end position="26"/>
    </location>
</feature>
<dbReference type="GO" id="GO:0031410">
    <property type="term" value="C:cytoplasmic vesicle"/>
    <property type="evidence" value="ECO:0007669"/>
    <property type="project" value="TreeGrafter"/>
</dbReference>
<dbReference type="GO" id="GO:0016020">
    <property type="term" value="C:membrane"/>
    <property type="evidence" value="ECO:0007669"/>
    <property type="project" value="TreeGrafter"/>
</dbReference>
<dbReference type="HOGENOM" id="CLU_608021_0_0_7"/>
<gene>
    <name evidence="3" type="ordered locus">Geob_0181</name>
</gene>
<dbReference type="InterPro" id="IPR035986">
    <property type="entry name" value="PKD_dom_sf"/>
</dbReference>
<dbReference type="Proteomes" id="UP000007721">
    <property type="component" value="Chromosome"/>
</dbReference>
<dbReference type="eggNOG" id="COG3291">
    <property type="taxonomic scope" value="Bacteria"/>
</dbReference>
<protein>
    <recommendedName>
        <fullName evidence="2">PKD/Chitinase domain-containing protein</fullName>
    </recommendedName>
</protein>
<dbReference type="STRING" id="316067.Geob_0181"/>
<feature type="domain" description="PKD/Chitinase" evidence="2">
    <location>
        <begin position="40"/>
        <end position="127"/>
    </location>
</feature>
<feature type="domain" description="PKD/Chitinase" evidence="2">
    <location>
        <begin position="133"/>
        <end position="222"/>
    </location>
</feature>
<sequence length="450" mass="46988">MSKNMINVMMGLFVALVFGISGCGGATNSNNPGATQTQPVANAGSSMRVITGAVVQLDGSASKATIGTLTYIWHITAKPSGSNATLSAENIVNPTFTPDVAGTYTIGLVVTDSVAASTESSITVTATLPIAPVANAGTSQSVTMGTVVTLDGSASTVGAGKTASYSWAIATKPSGGVASISNPTTVKPTFIPDVVGTYIFTLTVSDGYFTDTGTVTVSVAHNPGDIVRTIPFPAGISGVSDVVFDSSSQTLLVFAYDVLDNWKVTKIIQIDYSSGATLNTTAIVNPDFFMNQSSEFTKAGDYYYGTSYGNSNGVPQSFIYKIDMNGNVIASFPCPATNAGGFCEGLAWDGQYLWSGASDNKNLTQFSTNGSVHATITAWNYIGTTDVSYDKTMNQLIVSLNNRLHRVDPVTGTENSSVYTGFSRVGDWDGNLFWAVNSSTKQLEGIYIGN</sequence>
<organism evidence="3 4">
    <name type="scientific">Geotalea daltonii (strain DSM 22248 / JCM 15807 / FRC-32)</name>
    <name type="common">Geobacter daltonii</name>
    <dbReference type="NCBI Taxonomy" id="316067"/>
    <lineage>
        <taxon>Bacteria</taxon>
        <taxon>Pseudomonadati</taxon>
        <taxon>Thermodesulfobacteriota</taxon>
        <taxon>Desulfuromonadia</taxon>
        <taxon>Geobacterales</taxon>
        <taxon>Geobacteraceae</taxon>
        <taxon>Geotalea</taxon>
    </lineage>
</organism>
<keyword evidence="1" id="KW-0732">Signal</keyword>
<dbReference type="InterPro" id="IPR029865">
    <property type="entry name" value="KIAA0319-like"/>
</dbReference>
<dbReference type="SMART" id="SM00089">
    <property type="entry name" value="PKD"/>
    <property type="match status" value="2"/>
</dbReference>
<dbReference type="PANTHER" id="PTHR46182:SF2">
    <property type="entry name" value="FI19480P1"/>
    <property type="match status" value="1"/>
</dbReference>
<dbReference type="OrthoDB" id="5388941at2"/>
<dbReference type="SUPFAM" id="SSF50969">
    <property type="entry name" value="YVTN repeat-like/Quinoprotein amine dehydrogenase"/>
    <property type="match status" value="1"/>
</dbReference>
<dbReference type="Pfam" id="PF22352">
    <property type="entry name" value="K319L-like_PKD"/>
    <property type="match status" value="2"/>
</dbReference>
<evidence type="ECO:0000313" key="3">
    <source>
        <dbReference type="EMBL" id="ACM18554.1"/>
    </source>
</evidence>
<dbReference type="InterPro" id="IPR011044">
    <property type="entry name" value="Quino_amine_DH_bsu"/>
</dbReference>
<dbReference type="EMBL" id="CP001390">
    <property type="protein sequence ID" value="ACM18554.1"/>
    <property type="molecule type" value="Genomic_DNA"/>
</dbReference>
<dbReference type="KEGG" id="geo:Geob_0181"/>
<dbReference type="InterPro" id="IPR022409">
    <property type="entry name" value="PKD/Chitinase_dom"/>
</dbReference>
<dbReference type="PANTHER" id="PTHR46182">
    <property type="entry name" value="FI19480P1"/>
    <property type="match status" value="1"/>
</dbReference>
<feature type="chain" id="PRO_5002886765" description="PKD/Chitinase domain-containing protein" evidence="1">
    <location>
        <begin position="27"/>
        <end position="450"/>
    </location>
</feature>